<evidence type="ECO:0000313" key="3">
    <source>
        <dbReference type="Proteomes" id="UP000433788"/>
    </source>
</evidence>
<organism evidence="2 3">
    <name type="scientific">Spiribacter salilacus</name>
    <dbReference type="NCBI Taxonomy" id="2664894"/>
    <lineage>
        <taxon>Bacteria</taxon>
        <taxon>Pseudomonadati</taxon>
        <taxon>Pseudomonadota</taxon>
        <taxon>Gammaproteobacteria</taxon>
        <taxon>Chromatiales</taxon>
        <taxon>Ectothiorhodospiraceae</taxon>
        <taxon>Spiribacter</taxon>
    </lineage>
</organism>
<name>A0A6N7QQV8_9GAMM</name>
<sequence length="33" mass="3731">RHVVGQWIRFYNNERPHQSLGYAAPSAHPALAS</sequence>
<dbReference type="Proteomes" id="UP000433788">
    <property type="component" value="Unassembled WGS sequence"/>
</dbReference>
<evidence type="ECO:0000259" key="1">
    <source>
        <dbReference type="Pfam" id="PF13683"/>
    </source>
</evidence>
<keyword evidence="3" id="KW-1185">Reference proteome</keyword>
<accession>A0A6N7QQV8</accession>
<gene>
    <name evidence="2" type="ORF">GH984_09315</name>
</gene>
<proteinExistence type="predicted"/>
<dbReference type="AlphaFoldDB" id="A0A6N7QQV8"/>
<dbReference type="GO" id="GO:0015074">
    <property type="term" value="P:DNA integration"/>
    <property type="evidence" value="ECO:0007669"/>
    <property type="project" value="InterPro"/>
</dbReference>
<dbReference type="EMBL" id="WJPP01000004">
    <property type="protein sequence ID" value="MRH78905.1"/>
    <property type="molecule type" value="Genomic_DNA"/>
</dbReference>
<dbReference type="InterPro" id="IPR001584">
    <property type="entry name" value="Integrase_cat-core"/>
</dbReference>
<reference evidence="2 3" key="1">
    <citation type="submission" date="2019-11" db="EMBL/GenBank/DDBJ databases">
        <authorList>
            <person name="Zhang X.Y."/>
        </authorList>
    </citation>
    <scope>NUCLEOTIDE SEQUENCE [LARGE SCALE GENOMIC DNA]</scope>
    <source>
        <strain evidence="2 3">C176</strain>
    </source>
</reference>
<evidence type="ECO:0000313" key="2">
    <source>
        <dbReference type="EMBL" id="MRH78905.1"/>
    </source>
</evidence>
<protein>
    <submittedName>
        <fullName evidence="2">Transposase</fullName>
    </submittedName>
</protein>
<feature type="domain" description="Integrase catalytic" evidence="1">
    <location>
        <begin position="1"/>
        <end position="25"/>
    </location>
</feature>
<feature type="non-terminal residue" evidence="2">
    <location>
        <position position="1"/>
    </location>
</feature>
<comment type="caution">
    <text evidence="2">The sequence shown here is derived from an EMBL/GenBank/DDBJ whole genome shotgun (WGS) entry which is preliminary data.</text>
</comment>
<dbReference type="Pfam" id="PF13683">
    <property type="entry name" value="rve_3"/>
    <property type="match status" value="1"/>
</dbReference>